<dbReference type="AlphaFoldDB" id="A0A0P1NYG3"/>
<dbReference type="Pfam" id="PF09706">
    <property type="entry name" value="Cas_CXXC_CXXC"/>
    <property type="match status" value="1"/>
</dbReference>
<protein>
    <submittedName>
        <fullName evidence="2">CRISPR-associated protein Cst1</fullName>
    </submittedName>
</protein>
<evidence type="ECO:0000313" key="2">
    <source>
        <dbReference type="EMBL" id="CUT04172.1"/>
    </source>
</evidence>
<sequence length="395" mass="46515">MEFIPSNWLYNAGVIGFLRVLESAGENKVNVENFLKEDGGVEIDDFDKKFLKEVKKVDNYEIPKLAYYYLIFNFNEIVNGEASSDDEKIKKVWGKLFNTYYRGFFNANTNYLFQHSKRSPALIQQFSDFVRNMTNSNKNSSIKCSFCLKSDYNFFYKNKFTSEHNKILGASIGEVPNTFWNLDKKNSLSICDFCSYILLHYHLGIIKLSNNSEIFINAPSFKIMWHLNNHARTLYEKQRAKEVKEILGMSLIEMTSRLQLQLSKWTKMNIEVIVKYKVKVNEKWEDKIDFFSLPYEVVDVLSDREVASLLNKIGEFKILNMVLDGKFNEILKFGERVFRIAIKPRNEWGKQERDFINENIKLERNNSNLISFSQNIFKLYALINDKIKKEVLIWT</sequence>
<dbReference type="RefSeq" id="WP_092350742.1">
    <property type="nucleotide sequence ID" value="NZ_CZVW01000021.1"/>
</dbReference>
<reference evidence="3" key="1">
    <citation type="submission" date="2015-11" db="EMBL/GenBank/DDBJ databases">
        <authorList>
            <person name="Varghese N."/>
        </authorList>
    </citation>
    <scope>NUCLEOTIDE SEQUENCE [LARGE SCALE GENOMIC DNA]</scope>
    <source>
        <strain evidence="3">JGI-23</strain>
    </source>
</reference>
<gene>
    <name evidence="2" type="ORF">JGI23_01657</name>
</gene>
<dbReference type="OrthoDB" id="1721578at2"/>
<dbReference type="EMBL" id="CZVW01000021">
    <property type="protein sequence ID" value="CUT04172.1"/>
    <property type="molecule type" value="Genomic_DNA"/>
</dbReference>
<feature type="domain" description="CRISPR-associated protein CXXC-CXXC" evidence="1">
    <location>
        <begin position="140"/>
        <end position="200"/>
    </location>
</feature>
<organism evidence="2 3">
    <name type="scientific">Candidatus Chryseopegocella kryptomonas</name>
    <dbReference type="NCBI Taxonomy" id="1633643"/>
    <lineage>
        <taxon>Bacteria</taxon>
        <taxon>Pseudomonadati</taxon>
        <taxon>Candidatus Kryptoniota</taxon>
        <taxon>Candidatus Chryseopegocella</taxon>
    </lineage>
</organism>
<name>A0A0P1NYG3_9BACT</name>
<accession>A0A0P1NYG3</accession>
<proteinExistence type="predicted"/>
<dbReference type="Proteomes" id="UP000199197">
    <property type="component" value="Unassembled WGS sequence"/>
</dbReference>
<keyword evidence="3" id="KW-1185">Reference proteome</keyword>
<dbReference type="InterPro" id="IPR019121">
    <property type="entry name" value="CRISPR-assoc_CXXC-CXXC_dom"/>
</dbReference>
<evidence type="ECO:0000259" key="1">
    <source>
        <dbReference type="Pfam" id="PF09706"/>
    </source>
</evidence>
<evidence type="ECO:0000313" key="3">
    <source>
        <dbReference type="Proteomes" id="UP000199197"/>
    </source>
</evidence>